<organism evidence="17 18">
    <name type="scientific">Camellia sinensis var. sinensis</name>
    <name type="common">China tea</name>
    <dbReference type="NCBI Taxonomy" id="542762"/>
    <lineage>
        <taxon>Eukaryota</taxon>
        <taxon>Viridiplantae</taxon>
        <taxon>Streptophyta</taxon>
        <taxon>Embryophyta</taxon>
        <taxon>Tracheophyta</taxon>
        <taxon>Spermatophyta</taxon>
        <taxon>Magnoliopsida</taxon>
        <taxon>eudicotyledons</taxon>
        <taxon>Gunneridae</taxon>
        <taxon>Pentapetalae</taxon>
        <taxon>asterids</taxon>
        <taxon>Ericales</taxon>
        <taxon>Theaceae</taxon>
        <taxon>Camellia</taxon>
    </lineage>
</organism>
<evidence type="ECO:0000313" key="18">
    <source>
        <dbReference type="Proteomes" id="UP000306102"/>
    </source>
</evidence>
<evidence type="ECO:0000256" key="11">
    <source>
        <dbReference type="ARBA" id="ARBA00022989"/>
    </source>
</evidence>
<accession>A0A4S4D6W1</accession>
<comment type="caution">
    <text evidence="17">The sequence shown here is derived from an EMBL/GenBank/DDBJ whole genome shotgun (WGS) entry which is preliminary data.</text>
</comment>
<dbReference type="PANTHER" id="PTHR45768">
    <property type="entry name" value="E3 UBIQUITIN-PROTEIN LIGASE RNF13-LIKE"/>
    <property type="match status" value="1"/>
</dbReference>
<dbReference type="GO" id="GO:0016020">
    <property type="term" value="C:membrane"/>
    <property type="evidence" value="ECO:0007669"/>
    <property type="project" value="UniProtKB-SubCell"/>
</dbReference>
<evidence type="ECO:0000256" key="4">
    <source>
        <dbReference type="ARBA" id="ARBA00012483"/>
    </source>
</evidence>
<dbReference type="SMART" id="SM00184">
    <property type="entry name" value="RING"/>
    <property type="match status" value="1"/>
</dbReference>
<dbReference type="Gene3D" id="3.30.40.10">
    <property type="entry name" value="Zinc/RING finger domain, C3HC4 (zinc finger)"/>
    <property type="match status" value="1"/>
</dbReference>
<dbReference type="PANTHER" id="PTHR45768:SF34">
    <property type="entry name" value="RING-H2 FINGER PROTEIN ATL64"/>
    <property type="match status" value="1"/>
</dbReference>
<feature type="domain" description="RING-type" evidence="16">
    <location>
        <begin position="114"/>
        <end position="156"/>
    </location>
</feature>
<keyword evidence="8 14" id="KW-0863">Zinc-finger</keyword>
<evidence type="ECO:0000256" key="15">
    <source>
        <dbReference type="SAM" id="Phobius"/>
    </source>
</evidence>
<dbReference type="GO" id="GO:0008270">
    <property type="term" value="F:zinc ion binding"/>
    <property type="evidence" value="ECO:0007669"/>
    <property type="project" value="UniProtKB-KW"/>
</dbReference>
<comment type="catalytic activity">
    <reaction evidence="1">
        <text>S-ubiquitinyl-[E2 ubiquitin-conjugating enzyme]-L-cysteine + [acceptor protein]-L-lysine = [E2 ubiquitin-conjugating enzyme]-L-cysteine + N(6)-ubiquitinyl-[acceptor protein]-L-lysine.</text>
        <dbReference type="EC" id="2.3.2.27"/>
    </reaction>
</comment>
<proteinExistence type="inferred from homology"/>
<sequence>MVLMDSSNNDMTEHEPARPYTTTEGYALTGKVMLSAILILFAVVIFLICLHIYARFYLLRSRRRQLRRRNHLIFTLEPNSLTVTSASRGLDAHILSSLPVFVYSAETHPESLECAVCLSEFQENEKGRLLPKCNHSFHIDCIDMWFHSHSTCPLCRSPADPPPENKPDVVVSVGDDEPAEIEPGSSSGFCPMCNHEEGEAMGSSSTPLGDRRKVVGVAIEVPRRTEEENQLELSSPASRGWKSPATRLLSLKRIISMNRKSSAVSPSSIVGTSEDIECGGRDELTQQRSRVQTPRTLVYNYLVRYSVHTIGAVNVNPSSLSFAFDSDGRN</sequence>
<dbReference type="EC" id="2.3.2.27" evidence="4"/>
<evidence type="ECO:0000256" key="1">
    <source>
        <dbReference type="ARBA" id="ARBA00000900"/>
    </source>
</evidence>
<evidence type="ECO:0000256" key="7">
    <source>
        <dbReference type="ARBA" id="ARBA00022723"/>
    </source>
</evidence>
<evidence type="ECO:0000256" key="13">
    <source>
        <dbReference type="ARBA" id="ARBA00024209"/>
    </source>
</evidence>
<dbReference type="CDD" id="cd16461">
    <property type="entry name" value="RING-H2_EL5-like"/>
    <property type="match status" value="1"/>
</dbReference>
<dbReference type="GO" id="GO:0061630">
    <property type="term" value="F:ubiquitin protein ligase activity"/>
    <property type="evidence" value="ECO:0007669"/>
    <property type="project" value="UniProtKB-EC"/>
</dbReference>
<evidence type="ECO:0000256" key="12">
    <source>
        <dbReference type="ARBA" id="ARBA00023136"/>
    </source>
</evidence>
<keyword evidence="11 15" id="KW-1133">Transmembrane helix</keyword>
<keyword evidence="7" id="KW-0479">Metal-binding</keyword>
<dbReference type="FunFam" id="3.30.40.10:FF:000475">
    <property type="entry name" value="RING-H2 finger protein ATL3"/>
    <property type="match status" value="1"/>
</dbReference>
<name>A0A4S4D6W1_CAMSN</name>
<gene>
    <name evidence="17" type="ORF">TEA_004135</name>
</gene>
<reference evidence="17 18" key="1">
    <citation type="journal article" date="2018" name="Proc. Natl. Acad. Sci. U.S.A.">
        <title>Draft genome sequence of Camellia sinensis var. sinensis provides insights into the evolution of the tea genome and tea quality.</title>
        <authorList>
            <person name="Wei C."/>
            <person name="Yang H."/>
            <person name="Wang S."/>
            <person name="Zhao J."/>
            <person name="Liu C."/>
            <person name="Gao L."/>
            <person name="Xia E."/>
            <person name="Lu Y."/>
            <person name="Tai Y."/>
            <person name="She G."/>
            <person name="Sun J."/>
            <person name="Cao H."/>
            <person name="Tong W."/>
            <person name="Gao Q."/>
            <person name="Li Y."/>
            <person name="Deng W."/>
            <person name="Jiang X."/>
            <person name="Wang W."/>
            <person name="Chen Q."/>
            <person name="Zhang S."/>
            <person name="Li H."/>
            <person name="Wu J."/>
            <person name="Wang P."/>
            <person name="Li P."/>
            <person name="Shi C."/>
            <person name="Zheng F."/>
            <person name="Jian J."/>
            <person name="Huang B."/>
            <person name="Shan D."/>
            <person name="Shi M."/>
            <person name="Fang C."/>
            <person name="Yue Y."/>
            <person name="Li F."/>
            <person name="Li D."/>
            <person name="Wei S."/>
            <person name="Han B."/>
            <person name="Jiang C."/>
            <person name="Yin Y."/>
            <person name="Xia T."/>
            <person name="Zhang Z."/>
            <person name="Bennetzen J.L."/>
            <person name="Zhao S."/>
            <person name="Wan X."/>
        </authorList>
    </citation>
    <scope>NUCLEOTIDE SEQUENCE [LARGE SCALE GENOMIC DNA]</scope>
    <source>
        <strain evidence="18">cv. Shuchazao</strain>
        <tissue evidence="17">Leaf</tissue>
    </source>
</reference>
<keyword evidence="6 15" id="KW-0812">Transmembrane</keyword>
<dbReference type="PROSITE" id="PS50089">
    <property type="entry name" value="ZF_RING_2"/>
    <property type="match status" value="1"/>
</dbReference>
<comment type="pathway">
    <text evidence="3">Protein modification; protein ubiquitination.</text>
</comment>
<keyword evidence="18" id="KW-1185">Reference proteome</keyword>
<evidence type="ECO:0000256" key="6">
    <source>
        <dbReference type="ARBA" id="ARBA00022692"/>
    </source>
</evidence>
<dbReference type="InterPro" id="IPR001841">
    <property type="entry name" value="Znf_RING"/>
</dbReference>
<evidence type="ECO:0000256" key="3">
    <source>
        <dbReference type="ARBA" id="ARBA00004906"/>
    </source>
</evidence>
<dbReference type="InterPro" id="IPR013083">
    <property type="entry name" value="Znf_RING/FYVE/PHD"/>
</dbReference>
<evidence type="ECO:0000256" key="2">
    <source>
        <dbReference type="ARBA" id="ARBA00004167"/>
    </source>
</evidence>
<evidence type="ECO:0000256" key="10">
    <source>
        <dbReference type="ARBA" id="ARBA00022833"/>
    </source>
</evidence>
<keyword evidence="5" id="KW-0808">Transferase</keyword>
<keyword evidence="12 15" id="KW-0472">Membrane</keyword>
<feature type="transmembrane region" description="Helical" evidence="15">
    <location>
        <begin position="32"/>
        <end position="58"/>
    </location>
</feature>
<evidence type="ECO:0000256" key="9">
    <source>
        <dbReference type="ARBA" id="ARBA00022786"/>
    </source>
</evidence>
<dbReference type="SUPFAM" id="SSF57850">
    <property type="entry name" value="RING/U-box"/>
    <property type="match status" value="1"/>
</dbReference>
<evidence type="ECO:0000256" key="5">
    <source>
        <dbReference type="ARBA" id="ARBA00022679"/>
    </source>
</evidence>
<dbReference type="EMBL" id="SDRB02012294">
    <property type="protein sequence ID" value="THF98131.1"/>
    <property type="molecule type" value="Genomic_DNA"/>
</dbReference>
<evidence type="ECO:0000313" key="17">
    <source>
        <dbReference type="EMBL" id="THF98131.1"/>
    </source>
</evidence>
<comment type="similarity">
    <text evidence="13">Belongs to the RING-type zinc finger family. ATL subfamily.</text>
</comment>
<evidence type="ECO:0000259" key="16">
    <source>
        <dbReference type="PROSITE" id="PS50089"/>
    </source>
</evidence>
<dbReference type="Pfam" id="PF13639">
    <property type="entry name" value="zf-RING_2"/>
    <property type="match status" value="1"/>
</dbReference>
<evidence type="ECO:0000256" key="14">
    <source>
        <dbReference type="PROSITE-ProRule" id="PRU00175"/>
    </source>
</evidence>
<evidence type="ECO:0000256" key="8">
    <source>
        <dbReference type="ARBA" id="ARBA00022771"/>
    </source>
</evidence>
<keyword evidence="10" id="KW-0862">Zinc</keyword>
<protein>
    <recommendedName>
        <fullName evidence="4">RING-type E3 ubiquitin transferase</fullName>
        <ecNumber evidence="4">2.3.2.27</ecNumber>
    </recommendedName>
</protein>
<dbReference type="STRING" id="542762.A0A4S4D6W1"/>
<comment type="subcellular location">
    <subcellularLocation>
        <location evidence="2">Membrane</location>
        <topology evidence="2">Single-pass membrane protein</topology>
    </subcellularLocation>
</comment>
<keyword evidence="9" id="KW-0833">Ubl conjugation pathway</keyword>
<dbReference type="AlphaFoldDB" id="A0A4S4D6W1"/>
<dbReference type="Proteomes" id="UP000306102">
    <property type="component" value="Unassembled WGS sequence"/>
</dbReference>